<name>G2LIQ1_CHLTF</name>
<dbReference type="Gene3D" id="1.25.40.10">
    <property type="entry name" value="Tetratricopeptide repeat domain"/>
    <property type="match status" value="1"/>
</dbReference>
<dbReference type="HOGENOM" id="CLU_713087_0_0_0"/>
<keyword evidence="1" id="KW-0175">Coiled coil</keyword>
<evidence type="ECO:0000313" key="2">
    <source>
        <dbReference type="EMBL" id="AEP12269.1"/>
    </source>
</evidence>
<dbReference type="AlphaFoldDB" id="G2LIQ1"/>
<dbReference type="KEGG" id="ctm:Cabther_A1519"/>
<dbReference type="STRING" id="981222.Cabther_A1519"/>
<feature type="coiled-coil region" evidence="1">
    <location>
        <begin position="63"/>
        <end position="90"/>
    </location>
</feature>
<proteinExistence type="predicted"/>
<evidence type="ECO:0000256" key="1">
    <source>
        <dbReference type="SAM" id="Coils"/>
    </source>
</evidence>
<accession>G2LIQ1</accession>
<gene>
    <name evidence="2" type="ordered locus">Cabther_A1519</name>
</gene>
<evidence type="ECO:0008006" key="4">
    <source>
        <dbReference type="Google" id="ProtNLM"/>
    </source>
</evidence>
<dbReference type="EMBL" id="CP002514">
    <property type="protein sequence ID" value="AEP12269.1"/>
    <property type="molecule type" value="Genomic_DNA"/>
</dbReference>
<protein>
    <recommendedName>
        <fullName evidence="4">Tetratricopeptide repeat protein</fullName>
    </recommendedName>
</protein>
<organism evidence="2 3">
    <name type="scientific">Chloracidobacterium thermophilum (strain B)</name>
    <dbReference type="NCBI Taxonomy" id="981222"/>
    <lineage>
        <taxon>Bacteria</taxon>
        <taxon>Pseudomonadati</taxon>
        <taxon>Acidobacteriota</taxon>
        <taxon>Terriglobia</taxon>
        <taxon>Terriglobales</taxon>
        <taxon>Acidobacteriaceae</taxon>
        <taxon>Chloracidobacterium</taxon>
    </lineage>
</organism>
<dbReference type="SUPFAM" id="SSF48452">
    <property type="entry name" value="TPR-like"/>
    <property type="match status" value="1"/>
</dbReference>
<dbReference type="InterPro" id="IPR011990">
    <property type="entry name" value="TPR-like_helical_dom_sf"/>
</dbReference>
<keyword evidence="3" id="KW-1185">Reference proteome</keyword>
<sequence>MKAKHARLVGGWLRGFLLVSLVLGHMALVYSAPVFQTIPRESVRWHYERALVLDAQGHTGRAIAALYRALDSAEEQRHALEVTIKAKLTETDRVALEQLERTARDRRLAGSSRQQQTQVELARAFDQLAARHLSADDLGLWQTLALQVTECRYFLASLYWRSERTADAIMTLVQVMDVPGMPEHILARLLLARAYGQLGAWEYAQPHLERLAALTDFQDAAARRALERLRKAKAQPKSSDLSSARADLHTVVTAIEQAFVASPAAYRALTLGRHLHDPLAYLELAHLCEEEDTPEELRATLQEGIRVRGNFFPVAWLALGAEEEERAAELEAAGKAAEARQACQRAAEAFATAFEQLQQLDFQPFRDFDPERLTTLRRKLAQHREQP</sequence>
<evidence type="ECO:0000313" key="3">
    <source>
        <dbReference type="Proteomes" id="UP000006791"/>
    </source>
</evidence>
<dbReference type="Proteomes" id="UP000006791">
    <property type="component" value="Chromosome 1"/>
</dbReference>
<dbReference type="RefSeq" id="WP_014100006.1">
    <property type="nucleotide sequence ID" value="NC_016024.1"/>
</dbReference>
<reference evidence="2 3" key="1">
    <citation type="journal article" date="2012" name="Environ. Microbiol.">
        <title>Complete genome of Candidatus Chloracidobacterium thermophilum, a chlorophyll-based photoheterotroph belonging to the phylum Acidobacteria.</title>
        <authorList>
            <person name="Garcia Costas A.M."/>
            <person name="Liu Z."/>
            <person name="Tomsho L.P."/>
            <person name="Schuster S.C."/>
            <person name="Ward D.M."/>
            <person name="Bryant D.A."/>
        </authorList>
    </citation>
    <scope>NUCLEOTIDE SEQUENCE [LARGE SCALE GENOMIC DNA]</scope>
    <source>
        <strain evidence="2 3">B</strain>
    </source>
</reference>
<dbReference type="OrthoDB" id="9918185at2"/>